<feature type="transmembrane region" description="Helical" evidence="7">
    <location>
        <begin position="195"/>
        <end position="215"/>
    </location>
</feature>
<sequence>MSSVVNVVLPVFALILLGYLCRRSGRMGPTGASELNRFVVWLGLPALLFSVVATSTWEQLWQPGFIAAFAIGCLGVFAFTLAYRMLQKQPLVDASLDALGASYANTGYVGIPLCMLVLGDEALQPAMVASIVVVCVLFAIALACVETGLHAGQGVLRTLGKVSGALARNPLVIAPLLGALWAASGLQLPVPLATLLKLLGAAAAPCALVSLGLFLAQPQPGGKVQGVWPLVGLKLVVQPLITWYLAFQVFELPTLWAYSALLLSALPTGTGPYMLAEFYGREGSRVSRVVLLSTLGSLITLSLILVLLPV</sequence>
<name>A0A023WXB6_STUST</name>
<keyword evidence="5 7" id="KW-1133">Transmembrane helix</keyword>
<dbReference type="AlphaFoldDB" id="A0A023WXB6"/>
<dbReference type="EMBL" id="CP007509">
    <property type="protein sequence ID" value="AHY44877.1"/>
    <property type="molecule type" value="Genomic_DNA"/>
</dbReference>
<keyword evidence="3" id="KW-1003">Cell membrane</keyword>
<evidence type="ECO:0000256" key="4">
    <source>
        <dbReference type="ARBA" id="ARBA00022692"/>
    </source>
</evidence>
<feature type="transmembrane region" description="Helical" evidence="7">
    <location>
        <begin position="166"/>
        <end position="183"/>
    </location>
</feature>
<protein>
    <submittedName>
        <fullName evidence="8">Transporter</fullName>
    </submittedName>
</protein>
<feature type="transmembrane region" description="Helical" evidence="7">
    <location>
        <begin position="34"/>
        <end position="53"/>
    </location>
</feature>
<organism evidence="8 9">
    <name type="scientific">Stutzerimonas stutzeri</name>
    <name type="common">Pseudomonas stutzeri</name>
    <dbReference type="NCBI Taxonomy" id="316"/>
    <lineage>
        <taxon>Bacteria</taxon>
        <taxon>Pseudomonadati</taxon>
        <taxon>Pseudomonadota</taxon>
        <taxon>Gammaproteobacteria</taxon>
        <taxon>Pseudomonadales</taxon>
        <taxon>Pseudomonadaceae</taxon>
        <taxon>Stutzerimonas</taxon>
    </lineage>
</organism>
<comment type="subcellular location">
    <subcellularLocation>
        <location evidence="1">Membrane</location>
        <topology evidence="1">Multi-pass membrane protein</topology>
    </subcellularLocation>
</comment>
<dbReference type="Proteomes" id="UP000025238">
    <property type="component" value="Chromosome"/>
</dbReference>
<feature type="transmembrane region" description="Helical" evidence="7">
    <location>
        <begin position="6"/>
        <end position="22"/>
    </location>
</feature>
<dbReference type="GO" id="GO:0016020">
    <property type="term" value="C:membrane"/>
    <property type="evidence" value="ECO:0007669"/>
    <property type="project" value="UniProtKB-SubCell"/>
</dbReference>
<feature type="transmembrane region" description="Helical" evidence="7">
    <location>
        <begin position="125"/>
        <end position="145"/>
    </location>
</feature>
<feature type="transmembrane region" description="Helical" evidence="7">
    <location>
        <begin position="288"/>
        <end position="308"/>
    </location>
</feature>
<evidence type="ECO:0000256" key="3">
    <source>
        <dbReference type="ARBA" id="ARBA00022475"/>
    </source>
</evidence>
<keyword evidence="6 7" id="KW-0472">Membrane</keyword>
<feature type="transmembrane region" description="Helical" evidence="7">
    <location>
        <begin position="65"/>
        <end position="86"/>
    </location>
</feature>
<dbReference type="InterPro" id="IPR004776">
    <property type="entry name" value="Mem_transp_PIN-like"/>
</dbReference>
<evidence type="ECO:0000256" key="5">
    <source>
        <dbReference type="ARBA" id="ARBA00022989"/>
    </source>
</evidence>
<accession>A0A023WXB6</accession>
<evidence type="ECO:0000313" key="9">
    <source>
        <dbReference type="Proteomes" id="UP000025238"/>
    </source>
</evidence>
<evidence type="ECO:0000256" key="6">
    <source>
        <dbReference type="ARBA" id="ARBA00023136"/>
    </source>
</evidence>
<dbReference type="PATRIC" id="fig|316.97.peg.4266"/>
<dbReference type="PANTHER" id="PTHR36838">
    <property type="entry name" value="AUXIN EFFLUX CARRIER FAMILY PROTEIN"/>
    <property type="match status" value="1"/>
</dbReference>
<dbReference type="KEGG" id="pstu:UIB01_21310"/>
<dbReference type="OrthoDB" id="9810457at2"/>
<reference evidence="8 9" key="1">
    <citation type="submission" date="2014-03" db="EMBL/GenBank/DDBJ databases">
        <title>Complete genome sequence of Pseudomonas stutzeri 19SMN4.</title>
        <authorList>
            <person name="Brunet-Galmes I."/>
            <person name="Nogales B."/>
            <person name="Busquets A."/>
            <person name="Pena A."/>
            <person name="Gomila M."/>
            <person name="Garcia-Valdes E."/>
            <person name="Lalucat J."/>
            <person name="Bennasar A."/>
            <person name="Bosch R."/>
        </authorList>
    </citation>
    <scope>NUCLEOTIDE SEQUENCE [LARGE SCALE GENOMIC DNA]</scope>
    <source>
        <strain evidence="8 9">19SMN4</strain>
    </source>
</reference>
<proteinExistence type="predicted"/>
<keyword evidence="4 7" id="KW-0812">Transmembrane</keyword>
<evidence type="ECO:0000256" key="7">
    <source>
        <dbReference type="SAM" id="Phobius"/>
    </source>
</evidence>
<feature type="transmembrane region" description="Helical" evidence="7">
    <location>
        <begin position="227"/>
        <end position="250"/>
    </location>
</feature>
<dbReference type="Pfam" id="PF03547">
    <property type="entry name" value="Mem_trans"/>
    <property type="match status" value="1"/>
</dbReference>
<feature type="transmembrane region" description="Helical" evidence="7">
    <location>
        <begin position="256"/>
        <end position="276"/>
    </location>
</feature>
<evidence type="ECO:0000256" key="1">
    <source>
        <dbReference type="ARBA" id="ARBA00004141"/>
    </source>
</evidence>
<dbReference type="GO" id="GO:0055085">
    <property type="term" value="P:transmembrane transport"/>
    <property type="evidence" value="ECO:0007669"/>
    <property type="project" value="InterPro"/>
</dbReference>
<feature type="transmembrane region" description="Helical" evidence="7">
    <location>
        <begin position="98"/>
        <end position="119"/>
    </location>
</feature>
<evidence type="ECO:0000256" key="2">
    <source>
        <dbReference type="ARBA" id="ARBA00022448"/>
    </source>
</evidence>
<evidence type="ECO:0000313" key="8">
    <source>
        <dbReference type="EMBL" id="AHY44877.1"/>
    </source>
</evidence>
<dbReference type="PANTHER" id="PTHR36838:SF3">
    <property type="entry name" value="TRANSPORTER AUXIN EFFLUX CARRIER EC FAMILY"/>
    <property type="match status" value="1"/>
</dbReference>
<gene>
    <name evidence="8" type="ORF">UIB01_21310</name>
</gene>
<keyword evidence="2" id="KW-0813">Transport</keyword>